<dbReference type="GO" id="GO:0015220">
    <property type="term" value="F:choline transmembrane transporter activity"/>
    <property type="evidence" value="ECO:0007669"/>
    <property type="project" value="TreeGrafter"/>
</dbReference>
<sequence>MHTYFILGAAIVLEIIATSFLKLSESFTRLWPSVITAVGYAGSFYCLSLTLKVLPIGVVYAIWSGVGIVLTGIVGWFVFKQRLDAAAIGGMALIVAGVLVIHLFSKSAPH</sequence>
<keyword evidence="2" id="KW-0813">Transport</keyword>
<dbReference type="GO" id="GO:0015199">
    <property type="term" value="F:amino-acid betaine transmembrane transporter activity"/>
    <property type="evidence" value="ECO:0007669"/>
    <property type="project" value="TreeGrafter"/>
</dbReference>
<dbReference type="InterPro" id="IPR037185">
    <property type="entry name" value="EmrE-like"/>
</dbReference>
<dbReference type="Proteomes" id="UP000319212">
    <property type="component" value="Unassembled WGS sequence"/>
</dbReference>
<dbReference type="PANTHER" id="PTHR30561:SF1">
    <property type="entry name" value="MULTIDRUG TRANSPORTER EMRE"/>
    <property type="match status" value="1"/>
</dbReference>
<evidence type="ECO:0000256" key="7">
    <source>
        <dbReference type="ARBA" id="ARBA00038032"/>
    </source>
</evidence>
<keyword evidence="3" id="KW-1003">Cell membrane</keyword>
<keyword evidence="6 9" id="KW-0472">Membrane</keyword>
<dbReference type="SUPFAM" id="SSF103481">
    <property type="entry name" value="Multidrug resistance efflux transporter EmrE"/>
    <property type="match status" value="1"/>
</dbReference>
<evidence type="ECO:0000256" key="6">
    <source>
        <dbReference type="ARBA" id="ARBA00023136"/>
    </source>
</evidence>
<comment type="similarity">
    <text evidence="7 8">Belongs to the drug/metabolite transporter (DMT) superfamily. Small multidrug resistance (SMR) (TC 2.A.7.1) family.</text>
</comment>
<feature type="transmembrane region" description="Helical" evidence="9">
    <location>
        <begin position="86"/>
        <end position="105"/>
    </location>
</feature>
<feature type="transmembrane region" description="Helical" evidence="9">
    <location>
        <begin position="30"/>
        <end position="51"/>
    </location>
</feature>
<evidence type="ECO:0000256" key="1">
    <source>
        <dbReference type="ARBA" id="ARBA00004651"/>
    </source>
</evidence>
<feature type="transmembrane region" description="Helical" evidence="9">
    <location>
        <begin position="57"/>
        <end position="79"/>
    </location>
</feature>
<organism evidence="10 11">
    <name type="scientific">Variovorax guangxiensis</name>
    <dbReference type="NCBI Taxonomy" id="1775474"/>
    <lineage>
        <taxon>Bacteria</taxon>
        <taxon>Pseudomonadati</taxon>
        <taxon>Pseudomonadota</taxon>
        <taxon>Betaproteobacteria</taxon>
        <taxon>Burkholderiales</taxon>
        <taxon>Comamonadaceae</taxon>
        <taxon>Variovorax</taxon>
    </lineage>
</organism>
<evidence type="ECO:0000256" key="3">
    <source>
        <dbReference type="ARBA" id="ARBA00022475"/>
    </source>
</evidence>
<dbReference type="GO" id="GO:0015297">
    <property type="term" value="F:antiporter activity"/>
    <property type="evidence" value="ECO:0007669"/>
    <property type="project" value="TreeGrafter"/>
</dbReference>
<dbReference type="InterPro" id="IPR000390">
    <property type="entry name" value="Small_drug/metabolite_transptr"/>
</dbReference>
<protein>
    <submittedName>
        <fullName evidence="10">QacE family quaternary ammonium compound efflux SMR transporter</fullName>
    </submittedName>
</protein>
<dbReference type="Pfam" id="PF00893">
    <property type="entry name" value="Multi_Drug_Res"/>
    <property type="match status" value="1"/>
</dbReference>
<accession>A0A502DJZ6</accession>
<proteinExistence type="inferred from homology"/>
<dbReference type="InterPro" id="IPR045324">
    <property type="entry name" value="Small_multidrug_res"/>
</dbReference>
<evidence type="ECO:0000313" key="10">
    <source>
        <dbReference type="EMBL" id="TPG25827.1"/>
    </source>
</evidence>
<dbReference type="EMBL" id="RCZI01000004">
    <property type="protein sequence ID" value="TPG25827.1"/>
    <property type="molecule type" value="Genomic_DNA"/>
</dbReference>
<dbReference type="Gene3D" id="1.10.3730.20">
    <property type="match status" value="1"/>
</dbReference>
<dbReference type="AlphaFoldDB" id="A0A502DJZ6"/>
<evidence type="ECO:0000256" key="2">
    <source>
        <dbReference type="ARBA" id="ARBA00022448"/>
    </source>
</evidence>
<comment type="caution">
    <text evidence="10">The sequence shown here is derived from an EMBL/GenBank/DDBJ whole genome shotgun (WGS) entry which is preliminary data.</text>
</comment>
<gene>
    <name evidence="10" type="ORF">EAH82_15535</name>
</gene>
<dbReference type="PANTHER" id="PTHR30561">
    <property type="entry name" value="SMR FAMILY PROTON-DEPENDENT DRUG EFFLUX TRANSPORTER SUGE"/>
    <property type="match status" value="1"/>
</dbReference>
<dbReference type="GO" id="GO:0031460">
    <property type="term" value="P:glycine betaine transport"/>
    <property type="evidence" value="ECO:0007669"/>
    <property type="project" value="TreeGrafter"/>
</dbReference>
<evidence type="ECO:0000256" key="8">
    <source>
        <dbReference type="RuleBase" id="RU003942"/>
    </source>
</evidence>
<reference evidence="10 11" key="1">
    <citation type="journal article" date="2019" name="Environ. Microbiol.">
        <title>Species interactions and distinct microbial communities in high Arctic permafrost affected cryosols are associated with the CH4 and CO2 gas fluxes.</title>
        <authorList>
            <person name="Altshuler I."/>
            <person name="Hamel J."/>
            <person name="Turney S."/>
            <person name="Magnuson E."/>
            <person name="Levesque R."/>
            <person name="Greer C."/>
            <person name="Whyte L.G."/>
        </authorList>
    </citation>
    <scope>NUCLEOTIDE SEQUENCE [LARGE SCALE GENOMIC DNA]</scope>
    <source>
        <strain evidence="10 11">S06.C</strain>
    </source>
</reference>
<evidence type="ECO:0000313" key="11">
    <source>
        <dbReference type="Proteomes" id="UP000319212"/>
    </source>
</evidence>
<dbReference type="FunFam" id="1.10.3730.20:FF:000001">
    <property type="entry name" value="Quaternary ammonium compound resistance transporter SugE"/>
    <property type="match status" value="1"/>
</dbReference>
<name>A0A502DJZ6_9BURK</name>
<keyword evidence="5 9" id="KW-1133">Transmembrane helix</keyword>
<evidence type="ECO:0000256" key="5">
    <source>
        <dbReference type="ARBA" id="ARBA00022989"/>
    </source>
</evidence>
<dbReference type="OrthoDB" id="9808638at2"/>
<dbReference type="GO" id="GO:0005886">
    <property type="term" value="C:plasma membrane"/>
    <property type="evidence" value="ECO:0007669"/>
    <property type="project" value="UniProtKB-SubCell"/>
</dbReference>
<dbReference type="RefSeq" id="WP_140843186.1">
    <property type="nucleotide sequence ID" value="NZ_RCZI01000004.1"/>
</dbReference>
<comment type="subcellular location">
    <subcellularLocation>
        <location evidence="1 8">Cell membrane</location>
        <topology evidence="1 8">Multi-pass membrane protein</topology>
    </subcellularLocation>
</comment>
<evidence type="ECO:0000256" key="4">
    <source>
        <dbReference type="ARBA" id="ARBA00022692"/>
    </source>
</evidence>
<feature type="transmembrane region" description="Helical" evidence="9">
    <location>
        <begin position="6"/>
        <end position="23"/>
    </location>
</feature>
<evidence type="ECO:0000256" key="9">
    <source>
        <dbReference type="SAM" id="Phobius"/>
    </source>
</evidence>
<keyword evidence="4 8" id="KW-0812">Transmembrane</keyword>
<dbReference type="GO" id="GO:1990961">
    <property type="term" value="P:xenobiotic detoxification by transmembrane export across the plasma membrane"/>
    <property type="evidence" value="ECO:0007669"/>
    <property type="project" value="UniProtKB-ARBA"/>
</dbReference>